<feature type="domain" description="Archaeal Type IV pilin N-terminal" evidence="1">
    <location>
        <begin position="16"/>
        <end position="86"/>
    </location>
</feature>
<dbReference type="Proteomes" id="UP000823588">
    <property type="component" value="Unassembled WGS sequence"/>
</dbReference>
<dbReference type="Pfam" id="PF07790">
    <property type="entry name" value="Pilin_N"/>
    <property type="match status" value="1"/>
</dbReference>
<protein>
    <recommendedName>
        <fullName evidence="1">Archaeal Type IV pilin N-terminal domain-containing protein</fullName>
    </recommendedName>
</protein>
<evidence type="ECO:0000313" key="3">
    <source>
        <dbReference type="Proteomes" id="UP000823588"/>
    </source>
</evidence>
<reference evidence="2" key="1">
    <citation type="submission" date="2021-03" db="EMBL/GenBank/DDBJ databases">
        <title>Genomic Encyclopedia of Type Strains, Phase IV (KMG-IV): sequencing the most valuable type-strain genomes for metagenomic binning, comparative biology and taxonomic classification.</title>
        <authorList>
            <person name="Goeker M."/>
        </authorList>
    </citation>
    <scope>NUCLEOTIDE SEQUENCE</scope>
    <source>
        <strain evidence="2">DSM 23564</strain>
    </source>
</reference>
<dbReference type="RefSeq" id="WP_321168621.1">
    <property type="nucleotide sequence ID" value="NZ_JAGGKQ010000007.1"/>
</dbReference>
<keyword evidence="3" id="KW-1185">Reference proteome</keyword>
<organism evidence="2 3">
    <name type="scientific">Halorubrum alkaliphilum</name>
    <dbReference type="NCBI Taxonomy" id="261290"/>
    <lineage>
        <taxon>Archaea</taxon>
        <taxon>Methanobacteriati</taxon>
        <taxon>Methanobacteriota</taxon>
        <taxon>Stenosarchaea group</taxon>
        <taxon>Halobacteria</taxon>
        <taxon>Halobacteriales</taxon>
        <taxon>Haloferacaceae</taxon>
        <taxon>Halorubrum</taxon>
    </lineage>
</organism>
<evidence type="ECO:0000313" key="2">
    <source>
        <dbReference type="EMBL" id="MBP1922349.1"/>
    </source>
</evidence>
<evidence type="ECO:0000259" key="1">
    <source>
        <dbReference type="Pfam" id="PF07790"/>
    </source>
</evidence>
<proteinExistence type="predicted"/>
<sequence length="164" mass="16765">MLIRSRLATRFRSASRAVAPLAGVLLVAITVLLAGGVVTAALDAPAEPAPTATFSLSAEGTQLTLTHEGGDPVPVDDLTVHVSVNDEPLARQPPVPFFSASGFRPGPNGPFNTASDDEWVVGGSASFAVAGTNEPTPGAGDVVEIRLSVREQPIATMRATVDPG</sequence>
<comment type="caution">
    <text evidence="2">The sequence shown here is derived from an EMBL/GenBank/DDBJ whole genome shotgun (WGS) entry which is preliminary data.</text>
</comment>
<dbReference type="EMBL" id="JAGGKQ010000007">
    <property type="protein sequence ID" value="MBP1922349.1"/>
    <property type="molecule type" value="Genomic_DNA"/>
</dbReference>
<accession>A0A8T4GF34</accession>
<dbReference type="InterPro" id="IPR012859">
    <property type="entry name" value="Pilin_N_archaeal"/>
</dbReference>
<dbReference type="AlphaFoldDB" id="A0A8T4GF34"/>
<gene>
    <name evidence="2" type="ORF">J2751_001357</name>
</gene>
<name>A0A8T4GF34_9EURY</name>